<gene>
    <name evidence="1" type="ORF">IPOD504_LOCUS2866</name>
</gene>
<protein>
    <submittedName>
        <fullName evidence="1">Uncharacterized protein</fullName>
    </submittedName>
</protein>
<organism evidence="1 2">
    <name type="scientific">Iphiclides podalirius</name>
    <name type="common">scarce swallowtail</name>
    <dbReference type="NCBI Taxonomy" id="110791"/>
    <lineage>
        <taxon>Eukaryota</taxon>
        <taxon>Metazoa</taxon>
        <taxon>Ecdysozoa</taxon>
        <taxon>Arthropoda</taxon>
        <taxon>Hexapoda</taxon>
        <taxon>Insecta</taxon>
        <taxon>Pterygota</taxon>
        <taxon>Neoptera</taxon>
        <taxon>Endopterygota</taxon>
        <taxon>Lepidoptera</taxon>
        <taxon>Glossata</taxon>
        <taxon>Ditrysia</taxon>
        <taxon>Papilionoidea</taxon>
        <taxon>Papilionidae</taxon>
        <taxon>Papilioninae</taxon>
        <taxon>Iphiclides</taxon>
    </lineage>
</organism>
<evidence type="ECO:0000313" key="2">
    <source>
        <dbReference type="Proteomes" id="UP000837857"/>
    </source>
</evidence>
<name>A0ABN8HTA3_9NEOP</name>
<dbReference type="EMBL" id="OW152824">
    <property type="protein sequence ID" value="CAH2040877.1"/>
    <property type="molecule type" value="Genomic_DNA"/>
</dbReference>
<feature type="non-terminal residue" evidence="1">
    <location>
        <position position="1"/>
    </location>
</feature>
<dbReference type="Proteomes" id="UP000837857">
    <property type="component" value="Chromosome 12"/>
</dbReference>
<sequence length="140" mass="15886">MTKQSAVCRFFVSVLRQSSQIPSQFDAKYVTSMPISRILATQTVDHQRAVKCVDAIYYAGTMRRTANHRASRDWTRKLLSAHPEQIFIQILTLDGHDYDTRGFSEPQTYIGREDNSRCHSGSNPSAGYVLVIPCDIHHGR</sequence>
<accession>A0ABN8HTA3</accession>
<keyword evidence="2" id="KW-1185">Reference proteome</keyword>
<evidence type="ECO:0000313" key="1">
    <source>
        <dbReference type="EMBL" id="CAH2040877.1"/>
    </source>
</evidence>
<proteinExistence type="predicted"/>
<reference evidence="1" key="1">
    <citation type="submission" date="2022-03" db="EMBL/GenBank/DDBJ databases">
        <authorList>
            <person name="Martin H S."/>
        </authorList>
    </citation>
    <scope>NUCLEOTIDE SEQUENCE</scope>
</reference>